<evidence type="ECO:0008006" key="3">
    <source>
        <dbReference type="Google" id="ProtNLM"/>
    </source>
</evidence>
<dbReference type="STRING" id="912594.AWC12_22955"/>
<dbReference type="Proteomes" id="UP000078396">
    <property type="component" value="Unassembled WGS sequence"/>
</dbReference>
<sequence>MLNKTAMAVAVAGSLYAARRYFRDWGTTKGEAGEKLAGDDLLSPPVLQATEAVWIDAPAEEVWPWLVQMGQDRGGLYSFEVLEDLVGLRYHNVDTLHPEWQHLAVGDAVRLVPKGWLGLTEGVEMQVVEVVQPETIVLRTRKPQLPWDVVWSFHLVAQWEDRCRLLVRSRLALRRPGEVLLAEMAGPARALVTRGMLLGIKRRAESRSVAVVPKQPVDQ</sequence>
<accession>A0A178LYR5</accession>
<proteinExistence type="predicted"/>
<dbReference type="RefSeq" id="WP_064280974.1">
    <property type="nucleotide sequence ID" value="NZ_LWCS01000015.1"/>
</dbReference>
<comment type="caution">
    <text evidence="1">The sequence shown here is derived from an EMBL/GenBank/DDBJ whole genome shotgun (WGS) entry which is preliminary data.</text>
</comment>
<organism evidence="1 2">
    <name type="scientific">Mycolicibacterium iranicum</name>
    <name type="common">Mycobacterium iranicum</name>
    <dbReference type="NCBI Taxonomy" id="912594"/>
    <lineage>
        <taxon>Bacteria</taxon>
        <taxon>Bacillati</taxon>
        <taxon>Actinomycetota</taxon>
        <taxon>Actinomycetes</taxon>
        <taxon>Mycobacteriales</taxon>
        <taxon>Mycobacteriaceae</taxon>
        <taxon>Mycolicibacterium</taxon>
    </lineage>
</organism>
<dbReference type="OrthoDB" id="3255669at2"/>
<dbReference type="EMBL" id="LWCS01000015">
    <property type="protein sequence ID" value="OAN39950.1"/>
    <property type="molecule type" value="Genomic_DNA"/>
</dbReference>
<evidence type="ECO:0000313" key="2">
    <source>
        <dbReference type="Proteomes" id="UP000078396"/>
    </source>
</evidence>
<dbReference type="AlphaFoldDB" id="A0A178LYR5"/>
<reference evidence="1 2" key="1">
    <citation type="submission" date="2016-04" db="EMBL/GenBank/DDBJ databases">
        <title>Draft Genome Sequences of Staphylococcus capitis Strain H36, S. capitis Strain H65, S. cohnii Strain H62, S. hominis Strain H69, Mycobacterium iranicum Strain H39, Plantibacter sp. Strain H53, Pseudomonas oryzihabitans Strain H72, and Microbacterium sp. Strain H83, isolated from residential settings.</title>
        <authorList>
            <person name="Lymperopoulou D."/>
            <person name="Adams R.I."/>
            <person name="Lindow S."/>
            <person name="Coil D.A."/>
            <person name="Jospin G."/>
            <person name="Eisen J.A."/>
        </authorList>
    </citation>
    <scope>NUCLEOTIDE SEQUENCE [LARGE SCALE GENOMIC DNA]</scope>
    <source>
        <strain evidence="1 2">H39</strain>
    </source>
</reference>
<gene>
    <name evidence="1" type="ORF">A4X20_15980</name>
</gene>
<protein>
    <recommendedName>
        <fullName evidence="3">Polyketide cyclase</fullName>
    </recommendedName>
</protein>
<dbReference type="SUPFAM" id="SSF55961">
    <property type="entry name" value="Bet v1-like"/>
    <property type="match status" value="1"/>
</dbReference>
<evidence type="ECO:0000313" key="1">
    <source>
        <dbReference type="EMBL" id="OAN39950.1"/>
    </source>
</evidence>
<name>A0A178LYR5_MYCIR</name>